<dbReference type="Pfam" id="PF01327">
    <property type="entry name" value="Pep_deformylase"/>
    <property type="match status" value="1"/>
</dbReference>
<dbReference type="Gene3D" id="3.90.45.10">
    <property type="entry name" value="Peptide deformylase"/>
    <property type="match status" value="1"/>
</dbReference>
<evidence type="ECO:0000256" key="1">
    <source>
        <dbReference type="ARBA" id="ARBA00010759"/>
    </source>
</evidence>
<dbReference type="InterPro" id="IPR023635">
    <property type="entry name" value="Peptide_deformylase"/>
</dbReference>
<dbReference type="GO" id="GO:0042586">
    <property type="term" value="F:peptide deformylase activity"/>
    <property type="evidence" value="ECO:0007669"/>
    <property type="project" value="InterPro"/>
</dbReference>
<keyword evidence="2" id="KW-0479">Metal-binding</keyword>
<sequence>MSLLSVLKYPDPKLKIIAMPVEHISPITRQFIKDMITTMYGTSSVGLTATQVGVHQRIAVIDVPESLVQPIVLINPVIAESKEEKNITEEKCLSIPGTSRFVYRAEKINVTALDAFGNTINFSASGTLSICIQHMIDHMNGILLTKSLSQ</sequence>
<organism evidence="3 4">
    <name type="scientific">Citrobacter braakii</name>
    <dbReference type="NCBI Taxonomy" id="57706"/>
    <lineage>
        <taxon>Bacteria</taxon>
        <taxon>Pseudomonadati</taxon>
        <taxon>Pseudomonadota</taxon>
        <taxon>Gammaproteobacteria</taxon>
        <taxon>Enterobacterales</taxon>
        <taxon>Enterobacteriaceae</taxon>
        <taxon>Citrobacter</taxon>
        <taxon>Citrobacter freundii complex</taxon>
    </lineage>
</organism>
<dbReference type="PIRSF" id="PIRSF004749">
    <property type="entry name" value="Pep_def"/>
    <property type="match status" value="1"/>
</dbReference>
<dbReference type="GeneID" id="63140458"/>
<feature type="binding site" evidence="2">
    <location>
        <position position="134"/>
    </location>
    <ligand>
        <name>Fe cation</name>
        <dbReference type="ChEBI" id="CHEBI:24875"/>
    </ligand>
</feature>
<dbReference type="NCBIfam" id="TIGR00079">
    <property type="entry name" value="pept_deformyl"/>
    <property type="match status" value="1"/>
</dbReference>
<keyword evidence="2" id="KW-0408">Iron</keyword>
<dbReference type="NCBIfam" id="NF001159">
    <property type="entry name" value="PRK00150.1-3"/>
    <property type="match status" value="1"/>
</dbReference>
<dbReference type="EMBL" id="AP026382">
    <property type="protein sequence ID" value="BDN99213.1"/>
    <property type="molecule type" value="Genomic_DNA"/>
</dbReference>
<comment type="caution">
    <text evidence="2">Lacks conserved residue(s) required for the propagation of feature annotation.</text>
</comment>
<feature type="binding site" evidence="2">
    <location>
        <position position="138"/>
    </location>
    <ligand>
        <name>Fe cation</name>
        <dbReference type="ChEBI" id="CHEBI:24875"/>
    </ligand>
</feature>
<feature type="binding site" evidence="2">
    <location>
        <position position="92"/>
    </location>
    <ligand>
        <name>Fe cation</name>
        <dbReference type="ChEBI" id="CHEBI:24875"/>
    </ligand>
</feature>
<dbReference type="PANTHER" id="PTHR10458">
    <property type="entry name" value="PEPTIDE DEFORMYLASE"/>
    <property type="match status" value="1"/>
</dbReference>
<evidence type="ECO:0000256" key="2">
    <source>
        <dbReference type="HAMAP-Rule" id="MF_00163"/>
    </source>
</evidence>
<evidence type="ECO:0000313" key="3">
    <source>
        <dbReference type="EMBL" id="BDN99213.1"/>
    </source>
</evidence>
<comment type="cofactor">
    <cofactor evidence="2">
        <name>Fe(2+)</name>
        <dbReference type="ChEBI" id="CHEBI:29033"/>
    </cofactor>
    <text evidence="2">Binds 1 Fe(2+) ion.</text>
</comment>
<dbReference type="Proteomes" id="UP001058317">
    <property type="component" value="Chromosome"/>
</dbReference>
<dbReference type="InterPro" id="IPR036821">
    <property type="entry name" value="Peptide_deformylase_sf"/>
</dbReference>
<gene>
    <name evidence="3" type="primary">def_2</name>
    <name evidence="3" type="ORF">KAM621c_43180</name>
</gene>
<dbReference type="RefSeq" id="WP_016154430.1">
    <property type="nucleotide sequence ID" value="NZ_BPFM01000009.1"/>
</dbReference>
<dbReference type="HAMAP" id="MF_00163">
    <property type="entry name" value="Pep_deformylase"/>
    <property type="match status" value="1"/>
</dbReference>
<comment type="similarity">
    <text evidence="1 2">Belongs to the polypeptide deformylase family.</text>
</comment>
<proteinExistence type="inferred from homology"/>
<accession>A0AAD1L5E9</accession>
<dbReference type="PANTHER" id="PTHR10458:SF22">
    <property type="entry name" value="PEPTIDE DEFORMYLASE"/>
    <property type="match status" value="1"/>
</dbReference>
<protein>
    <recommendedName>
        <fullName evidence="2">Peptide deformylase-like</fullName>
    </recommendedName>
    <alternativeName>
        <fullName evidence="2">Polypeptide deformylase-like</fullName>
    </alternativeName>
</protein>
<dbReference type="GO" id="GO:0046872">
    <property type="term" value="F:metal ion binding"/>
    <property type="evidence" value="ECO:0007669"/>
    <property type="project" value="UniProtKB-KW"/>
</dbReference>
<dbReference type="AlphaFoldDB" id="A0AAD1L5E9"/>
<evidence type="ECO:0000313" key="4">
    <source>
        <dbReference type="Proteomes" id="UP001058317"/>
    </source>
</evidence>
<dbReference type="CDD" id="cd00487">
    <property type="entry name" value="Pep_deformylase"/>
    <property type="match status" value="1"/>
</dbReference>
<name>A0AAD1L5E9_CITBR</name>
<reference evidence="3" key="1">
    <citation type="submission" date="2022-07" db="EMBL/GenBank/DDBJ databases">
        <title>Complete genome sequence of carbapenem-resistant Citrobacter spp. in Japan.</title>
        <authorList>
            <person name="Maehana S."/>
            <person name="Suzuki M."/>
            <person name="Kitasato H."/>
        </authorList>
    </citation>
    <scope>NUCLEOTIDE SEQUENCE</scope>
    <source>
        <strain evidence="3">KAM621</strain>
    </source>
</reference>
<dbReference type="SUPFAM" id="SSF56420">
    <property type="entry name" value="Peptide deformylase"/>
    <property type="match status" value="1"/>
</dbReference>
<dbReference type="PRINTS" id="PR01576">
    <property type="entry name" value="PDEFORMYLASE"/>
</dbReference>